<dbReference type="SFLD" id="SFLDG00002">
    <property type="entry name" value="C1.7:_P-type_atpase_like"/>
    <property type="match status" value="1"/>
</dbReference>
<keyword evidence="9 11" id="KW-0472">Membrane</keyword>
<accession>A0ABU0H284</accession>
<dbReference type="Pfam" id="PF00690">
    <property type="entry name" value="Cation_ATPase_N"/>
    <property type="match status" value="1"/>
</dbReference>
<dbReference type="InterPro" id="IPR023299">
    <property type="entry name" value="ATPase_P-typ_cyto_dom_N"/>
</dbReference>
<evidence type="ECO:0000259" key="12">
    <source>
        <dbReference type="SMART" id="SM00831"/>
    </source>
</evidence>
<comment type="subcellular location">
    <subcellularLocation>
        <location evidence="1">Cell membrane</location>
        <topology evidence="1">Multi-pass membrane protein</topology>
    </subcellularLocation>
</comment>
<dbReference type="Pfam" id="PF00122">
    <property type="entry name" value="E1-E2_ATPase"/>
    <property type="match status" value="1"/>
</dbReference>
<dbReference type="InterPro" id="IPR006068">
    <property type="entry name" value="ATPase_P-typ_cation-transptr_C"/>
</dbReference>
<evidence type="ECO:0000313" key="13">
    <source>
        <dbReference type="EMBL" id="MDQ0436415.1"/>
    </source>
</evidence>
<dbReference type="PANTHER" id="PTHR43294:SF21">
    <property type="entry name" value="CATION TRANSPORTING ATPASE"/>
    <property type="match status" value="1"/>
</dbReference>
<dbReference type="InterPro" id="IPR044492">
    <property type="entry name" value="P_typ_ATPase_HD_dom"/>
</dbReference>
<dbReference type="InterPro" id="IPR059000">
    <property type="entry name" value="ATPase_P-type_domA"/>
</dbReference>
<keyword evidence="8 11" id="KW-1133">Transmembrane helix</keyword>
<feature type="transmembrane region" description="Helical" evidence="11">
    <location>
        <begin position="736"/>
        <end position="757"/>
    </location>
</feature>
<protein>
    <submittedName>
        <fullName evidence="13">Magnesium-transporting ATPase (P-type)</fullName>
    </submittedName>
</protein>
<dbReference type="PRINTS" id="PR00120">
    <property type="entry name" value="HATPASE"/>
</dbReference>
<evidence type="ECO:0000256" key="9">
    <source>
        <dbReference type="ARBA" id="ARBA00023136"/>
    </source>
</evidence>
<feature type="region of interest" description="Disordered" evidence="10">
    <location>
        <begin position="1"/>
        <end position="22"/>
    </location>
</feature>
<feature type="transmembrane region" description="Helical" evidence="11">
    <location>
        <begin position="778"/>
        <end position="802"/>
    </location>
</feature>
<feature type="transmembrane region" description="Helical" evidence="11">
    <location>
        <begin position="841"/>
        <end position="865"/>
    </location>
</feature>
<dbReference type="InterPro" id="IPR036412">
    <property type="entry name" value="HAD-like_sf"/>
</dbReference>
<dbReference type="Gene3D" id="1.20.1110.10">
    <property type="entry name" value="Calcium-transporting ATPase, transmembrane domain"/>
    <property type="match status" value="1"/>
</dbReference>
<dbReference type="SFLD" id="SFLDS00003">
    <property type="entry name" value="Haloacid_Dehalogenase"/>
    <property type="match status" value="1"/>
</dbReference>
<name>A0ABU0H284_9HYPH</name>
<feature type="transmembrane region" description="Helical" evidence="11">
    <location>
        <begin position="260"/>
        <end position="278"/>
    </location>
</feature>
<feature type="transmembrane region" description="Helical" evidence="11">
    <location>
        <begin position="96"/>
        <end position="112"/>
    </location>
</feature>
<comment type="caution">
    <text evidence="13">The sequence shown here is derived from an EMBL/GenBank/DDBJ whole genome shotgun (WGS) entry which is preliminary data.</text>
</comment>
<evidence type="ECO:0000256" key="4">
    <source>
        <dbReference type="ARBA" id="ARBA00022692"/>
    </source>
</evidence>
<dbReference type="InterPro" id="IPR004014">
    <property type="entry name" value="ATPase_P-typ_cation-transptr_N"/>
</dbReference>
<dbReference type="SUPFAM" id="SSF81653">
    <property type="entry name" value="Calcium ATPase, transduction domain A"/>
    <property type="match status" value="1"/>
</dbReference>
<gene>
    <name evidence="13" type="ORF">QO014_000785</name>
</gene>
<feature type="transmembrane region" description="Helical" evidence="11">
    <location>
        <begin position="68"/>
        <end position="90"/>
    </location>
</feature>
<dbReference type="CDD" id="cd02080">
    <property type="entry name" value="P-type_ATPase_cation"/>
    <property type="match status" value="1"/>
</dbReference>
<dbReference type="RefSeq" id="WP_266347328.1">
    <property type="nucleotide sequence ID" value="NZ_JAPKNG010000001.1"/>
</dbReference>
<proteinExistence type="inferred from homology"/>
<dbReference type="Gene3D" id="3.40.1110.10">
    <property type="entry name" value="Calcium-transporting ATPase, cytoplasmic domain N"/>
    <property type="match status" value="1"/>
</dbReference>
<dbReference type="InterPro" id="IPR001757">
    <property type="entry name" value="P_typ_ATPase"/>
</dbReference>
<keyword evidence="7" id="KW-1278">Translocase</keyword>
<keyword evidence="14" id="KW-1185">Reference proteome</keyword>
<dbReference type="Pfam" id="PF00689">
    <property type="entry name" value="Cation_ATPase_C"/>
    <property type="match status" value="1"/>
</dbReference>
<evidence type="ECO:0000256" key="5">
    <source>
        <dbReference type="ARBA" id="ARBA00022741"/>
    </source>
</evidence>
<dbReference type="Gene3D" id="2.70.150.10">
    <property type="entry name" value="Calcium-transporting ATPase, cytoplasmic transduction domain A"/>
    <property type="match status" value="1"/>
</dbReference>
<dbReference type="PRINTS" id="PR00119">
    <property type="entry name" value="CATATPASE"/>
</dbReference>
<dbReference type="InterPro" id="IPR023214">
    <property type="entry name" value="HAD_sf"/>
</dbReference>
<evidence type="ECO:0000313" key="14">
    <source>
        <dbReference type="Proteomes" id="UP001241603"/>
    </source>
</evidence>
<dbReference type="Pfam" id="PF13246">
    <property type="entry name" value="Cation_ATPase"/>
    <property type="match status" value="1"/>
</dbReference>
<feature type="transmembrane region" description="Helical" evidence="11">
    <location>
        <begin position="706"/>
        <end position="730"/>
    </location>
</feature>
<dbReference type="Proteomes" id="UP001241603">
    <property type="component" value="Unassembled WGS sequence"/>
</dbReference>
<reference evidence="13 14" key="1">
    <citation type="submission" date="2023-07" db="EMBL/GenBank/DDBJ databases">
        <title>Genomic Encyclopedia of Type Strains, Phase IV (KMG-IV): sequencing the most valuable type-strain genomes for metagenomic binning, comparative biology and taxonomic classification.</title>
        <authorList>
            <person name="Goeker M."/>
        </authorList>
    </citation>
    <scope>NUCLEOTIDE SEQUENCE [LARGE SCALE GENOMIC DNA]</scope>
    <source>
        <strain evidence="13 14">B6-8</strain>
    </source>
</reference>
<feature type="domain" description="Cation-transporting P-type ATPase N-terminal" evidence="12">
    <location>
        <begin position="19"/>
        <end position="92"/>
    </location>
</feature>
<dbReference type="SUPFAM" id="SSF81660">
    <property type="entry name" value="Metal cation-transporting ATPase, ATP-binding domain N"/>
    <property type="match status" value="1"/>
</dbReference>
<feature type="transmembrane region" description="Helical" evidence="11">
    <location>
        <begin position="290"/>
        <end position="312"/>
    </location>
</feature>
<dbReference type="InterPro" id="IPR008250">
    <property type="entry name" value="ATPase_P-typ_transduc_dom_A_sf"/>
</dbReference>
<dbReference type="SUPFAM" id="SSF81665">
    <property type="entry name" value="Calcium ATPase, transmembrane domain M"/>
    <property type="match status" value="1"/>
</dbReference>
<keyword evidence="3" id="KW-1003">Cell membrane</keyword>
<feature type="transmembrane region" description="Helical" evidence="11">
    <location>
        <begin position="877"/>
        <end position="896"/>
    </location>
</feature>
<comment type="similarity">
    <text evidence="2">Belongs to the cation transport ATPase (P-type) (TC 3.A.3) family. Type IIA subfamily.</text>
</comment>
<evidence type="ECO:0000256" key="2">
    <source>
        <dbReference type="ARBA" id="ARBA00005675"/>
    </source>
</evidence>
<dbReference type="SFLD" id="SFLDF00027">
    <property type="entry name" value="p-type_atpase"/>
    <property type="match status" value="1"/>
</dbReference>
<dbReference type="EMBL" id="JAUSVO010000001">
    <property type="protein sequence ID" value="MDQ0436415.1"/>
    <property type="molecule type" value="Genomic_DNA"/>
</dbReference>
<dbReference type="SUPFAM" id="SSF56784">
    <property type="entry name" value="HAD-like"/>
    <property type="match status" value="1"/>
</dbReference>
<dbReference type="Gene3D" id="3.40.50.1000">
    <property type="entry name" value="HAD superfamily/HAD-like"/>
    <property type="match status" value="1"/>
</dbReference>
<keyword evidence="6" id="KW-0067">ATP-binding</keyword>
<evidence type="ECO:0000256" key="7">
    <source>
        <dbReference type="ARBA" id="ARBA00022967"/>
    </source>
</evidence>
<feature type="transmembrane region" description="Helical" evidence="11">
    <location>
        <begin position="808"/>
        <end position="829"/>
    </location>
</feature>
<evidence type="ECO:0000256" key="10">
    <source>
        <dbReference type="SAM" id="MobiDB-lite"/>
    </source>
</evidence>
<keyword evidence="4 11" id="KW-0812">Transmembrane</keyword>
<evidence type="ECO:0000256" key="11">
    <source>
        <dbReference type="SAM" id="Phobius"/>
    </source>
</evidence>
<evidence type="ECO:0000256" key="1">
    <source>
        <dbReference type="ARBA" id="ARBA00004651"/>
    </source>
</evidence>
<dbReference type="InterPro" id="IPR018303">
    <property type="entry name" value="ATPase_P-typ_P_site"/>
</dbReference>
<dbReference type="SMART" id="SM00831">
    <property type="entry name" value="Cation_ATPase_N"/>
    <property type="match status" value="1"/>
</dbReference>
<dbReference type="NCBIfam" id="TIGR01494">
    <property type="entry name" value="ATPase_P-type"/>
    <property type="match status" value="2"/>
</dbReference>
<dbReference type="PANTHER" id="PTHR43294">
    <property type="entry name" value="SODIUM/POTASSIUM-TRANSPORTING ATPASE SUBUNIT ALPHA"/>
    <property type="match status" value="1"/>
</dbReference>
<sequence length="928" mass="99689">MTSNRQPTPRVDPYPVADDWHAHPPQDVARRLHVTEAGLTSSEAEERLRRHGPNALPQAVQQHPLLRFLAQFDSTIIYFLLAGALAALLLGHHVDAAVIVAVVLINAIVGFVQEGKAEEALSAIRNMISPRANVIRDGRRSSVTAENLVPGDLVLLEAGDRVPADLRLNRARNLHIDEAALTGESVASEKNEDPVRPDAPLGDRHSMAFSGTMVSTGQGSGLVVATGTHTEIGRIGRMLSSIEPLATPLLRQINEFGRRFTWTAIIASVLLFAFAVLLRDYGWTEALMVVVALAVGVVPEGLPAVITITLAIGVRRMARRNAIVRRLPAVETLGATSVICSDKTGTLTRNEMTARRLITPEADFSVDGAGYAPAGAIRRIGDAESPSHAIGDDALMLVRSGLLCNDAHLHDTDGHWRVEGDPMEGALITLAMKAGLDSLALRSEWPRLDEIPFDAAHRFMATLHRDPEGRSIIIVKGAPERVLAMCGIDATEHATGEAGRWLERISAAASQGERLLGFATKRVDVPATHQLSFADLDGGLNLVGLVSFIDPPRAEAIAAIAECHSAGIAVKMITGDHGATAGAIARQLNLADNPTVVTGAMLDTLSDADLIPLAERTSVFARTSPEHKLRIVRALQSSGAVVAMTGDGVNDAPSLRQADVGIAMGRKGTEAAKEASEIVLLDDNFASIVAAVQEGRTVYDNIRKMIAWTLPTNGGEVLAVIAAIIVGFTMPMSPVQILWINLLLTITLGLVLAFEPSEPGVMSRPPRRSDAALLTPFMLWRIGFVSVLFLGASLAMFSYAFWRGYDLATARTIVVNTIVVLEIFYLFNVRYLHMTSITWRGVLGTPAVLLAVSIVVLAQLAFTYLPIMNQIFDTRPIALLDGVVIIAVGVVLMVILETEKALLRRFDLLGQSRSSLRQGETNLGSVKP</sequence>
<evidence type="ECO:0000256" key="8">
    <source>
        <dbReference type="ARBA" id="ARBA00022989"/>
    </source>
</evidence>
<keyword evidence="5" id="KW-0547">Nucleotide-binding</keyword>
<dbReference type="PROSITE" id="PS00154">
    <property type="entry name" value="ATPASE_E1_E2"/>
    <property type="match status" value="1"/>
</dbReference>
<dbReference type="InterPro" id="IPR023298">
    <property type="entry name" value="ATPase_P-typ_TM_dom_sf"/>
</dbReference>
<evidence type="ECO:0000256" key="3">
    <source>
        <dbReference type="ARBA" id="ARBA00022475"/>
    </source>
</evidence>
<organism evidence="13 14">
    <name type="scientific">Kaistia dalseonensis</name>
    <dbReference type="NCBI Taxonomy" id="410840"/>
    <lineage>
        <taxon>Bacteria</taxon>
        <taxon>Pseudomonadati</taxon>
        <taxon>Pseudomonadota</taxon>
        <taxon>Alphaproteobacteria</taxon>
        <taxon>Hyphomicrobiales</taxon>
        <taxon>Kaistiaceae</taxon>
        <taxon>Kaistia</taxon>
    </lineage>
</organism>
<dbReference type="InterPro" id="IPR050510">
    <property type="entry name" value="Cation_transp_ATPase_P-type"/>
</dbReference>
<evidence type="ECO:0000256" key="6">
    <source>
        <dbReference type="ARBA" id="ARBA00022840"/>
    </source>
</evidence>